<evidence type="ECO:0000256" key="2">
    <source>
        <dbReference type="ARBA" id="ARBA00023002"/>
    </source>
</evidence>
<accession>A0A164YRN0</accession>
<evidence type="ECO:0000313" key="5">
    <source>
        <dbReference type="Proteomes" id="UP000076722"/>
    </source>
</evidence>
<dbReference type="Proteomes" id="UP000076722">
    <property type="component" value="Unassembled WGS sequence"/>
</dbReference>
<dbReference type="PANTHER" id="PTHR43364:SF9">
    <property type="entry name" value="OXIDOREDUCTASE"/>
    <property type="match status" value="1"/>
</dbReference>
<keyword evidence="5" id="KW-1185">Reference proteome</keyword>
<dbReference type="SUPFAM" id="SSF51430">
    <property type="entry name" value="NAD(P)-linked oxidoreductase"/>
    <property type="match status" value="1"/>
</dbReference>
<name>A0A164YRN0_9AGAM</name>
<dbReference type="InterPro" id="IPR023210">
    <property type="entry name" value="NADP_OxRdtase_dom"/>
</dbReference>
<proteinExistence type="predicted"/>
<dbReference type="Pfam" id="PF00248">
    <property type="entry name" value="Aldo_ket_red"/>
    <property type="match status" value="1"/>
</dbReference>
<evidence type="ECO:0000313" key="4">
    <source>
        <dbReference type="EMBL" id="KZS97172.1"/>
    </source>
</evidence>
<dbReference type="InterPro" id="IPR050523">
    <property type="entry name" value="AKR_Detox_Biosynth"/>
</dbReference>
<dbReference type="FunFam" id="3.20.20.100:FF:000004">
    <property type="entry name" value="Oxidoreductase, aldo/keto reductase"/>
    <property type="match status" value="1"/>
</dbReference>
<reference evidence="4 5" key="1">
    <citation type="journal article" date="2016" name="Mol. Biol. Evol.">
        <title>Comparative Genomics of Early-Diverging Mushroom-Forming Fungi Provides Insights into the Origins of Lignocellulose Decay Capabilities.</title>
        <authorList>
            <person name="Nagy L.G."/>
            <person name="Riley R."/>
            <person name="Tritt A."/>
            <person name="Adam C."/>
            <person name="Daum C."/>
            <person name="Floudas D."/>
            <person name="Sun H."/>
            <person name="Yadav J.S."/>
            <person name="Pangilinan J."/>
            <person name="Larsson K.H."/>
            <person name="Matsuura K."/>
            <person name="Barry K."/>
            <person name="Labutti K."/>
            <person name="Kuo R."/>
            <person name="Ohm R.A."/>
            <person name="Bhattacharya S.S."/>
            <person name="Shirouzu T."/>
            <person name="Yoshinaga Y."/>
            <person name="Martin F.M."/>
            <person name="Grigoriev I.V."/>
            <person name="Hibbett D.S."/>
        </authorList>
    </citation>
    <scope>NUCLEOTIDE SEQUENCE [LARGE SCALE GENOMIC DNA]</scope>
    <source>
        <strain evidence="4 5">HHB9708</strain>
    </source>
</reference>
<dbReference type="AlphaFoldDB" id="A0A164YRN0"/>
<sequence>MSTPSVVSDVKPKVEYHRLGKCGLRVSVPILGAMSFGDPRWASWVIEEDKALEVLKAAWDRGINTIDTANHYSNGVSEEIVGKFIRKYDIPRHKIIILTKCFFPVPAEPEMHAWEHPELQQTRDYVNQAGLSRQGIFNQVEVSLQRLGTDYIDLLQVHRYNSDTTPEETMEAFHDLIKAGKIRYIGASSMWTWQFALLNATAERHGWTKFVSMQNQYSLLYREEEREMIAYCNHQGIGLIPYGALSAGVLARPAGTETARTIHDGGSGSLSLADLEIIKRLEEIALKKGWKMSHVALAWVMSKVASPIVGISTIGRVDDAIVSDKKLSTDEIEYLEEPYVPKEIQGFA</sequence>
<evidence type="ECO:0000256" key="1">
    <source>
        <dbReference type="ARBA" id="ARBA00022857"/>
    </source>
</evidence>
<dbReference type="CDD" id="cd19079">
    <property type="entry name" value="AKR_EcYajO-like"/>
    <property type="match status" value="1"/>
</dbReference>
<gene>
    <name evidence="4" type="ORF">SISNIDRAFT_482106</name>
</gene>
<dbReference type="EMBL" id="KV419397">
    <property type="protein sequence ID" value="KZS97172.1"/>
    <property type="molecule type" value="Genomic_DNA"/>
</dbReference>
<protein>
    <submittedName>
        <fullName evidence="4">Aldo/keto reductase</fullName>
    </submittedName>
</protein>
<dbReference type="STRING" id="1314777.A0A164YRN0"/>
<dbReference type="GO" id="GO:0005829">
    <property type="term" value="C:cytosol"/>
    <property type="evidence" value="ECO:0007669"/>
    <property type="project" value="UniProtKB-ARBA"/>
</dbReference>
<evidence type="ECO:0000259" key="3">
    <source>
        <dbReference type="Pfam" id="PF00248"/>
    </source>
</evidence>
<dbReference type="Gene3D" id="3.20.20.100">
    <property type="entry name" value="NADP-dependent oxidoreductase domain"/>
    <property type="match status" value="1"/>
</dbReference>
<dbReference type="GO" id="GO:0016491">
    <property type="term" value="F:oxidoreductase activity"/>
    <property type="evidence" value="ECO:0007669"/>
    <property type="project" value="UniProtKB-KW"/>
</dbReference>
<keyword evidence="1" id="KW-0521">NADP</keyword>
<dbReference type="PANTHER" id="PTHR43364">
    <property type="entry name" value="NADH-SPECIFIC METHYLGLYOXAL REDUCTASE-RELATED"/>
    <property type="match status" value="1"/>
</dbReference>
<keyword evidence="2" id="KW-0560">Oxidoreductase</keyword>
<organism evidence="4 5">
    <name type="scientific">Sistotremastrum niveocremeum HHB9708</name>
    <dbReference type="NCBI Taxonomy" id="1314777"/>
    <lineage>
        <taxon>Eukaryota</taxon>
        <taxon>Fungi</taxon>
        <taxon>Dikarya</taxon>
        <taxon>Basidiomycota</taxon>
        <taxon>Agaricomycotina</taxon>
        <taxon>Agaricomycetes</taxon>
        <taxon>Sistotremastrales</taxon>
        <taxon>Sistotremastraceae</taxon>
        <taxon>Sertulicium</taxon>
        <taxon>Sertulicium niveocremeum</taxon>
    </lineage>
</organism>
<feature type="domain" description="NADP-dependent oxidoreductase" evidence="3">
    <location>
        <begin position="30"/>
        <end position="337"/>
    </location>
</feature>
<dbReference type="InterPro" id="IPR036812">
    <property type="entry name" value="NAD(P)_OxRdtase_dom_sf"/>
</dbReference>